<dbReference type="OrthoDB" id="9795352at2"/>
<evidence type="ECO:0000259" key="7">
    <source>
        <dbReference type="Pfam" id="PF00588"/>
    </source>
</evidence>
<keyword evidence="1" id="KW-0820">tRNA-binding</keyword>
<sequence>MTLQHSHESTDFVKKTFPIVVVCDGLESPANVGALFRLCDALGIQEIIFCNASFNIHSNRLKRTSRNTHTEVRYSFGADILSELENLQKKEYQLIALEITKCSIPIDALSEKNKKIALIIGNEQNGVSEAALKFTKIHTHIEMFGANSSMNVIQATAIALHSLTKL</sequence>
<evidence type="ECO:0000313" key="9">
    <source>
        <dbReference type="Proteomes" id="UP000199321"/>
    </source>
</evidence>
<gene>
    <name evidence="8" type="ORF">SAMN05421855_102721</name>
</gene>
<dbReference type="CDD" id="cd18082">
    <property type="entry name" value="SpoU-like_family"/>
    <property type="match status" value="1"/>
</dbReference>
<dbReference type="STRING" id="227084.SAMN05421855_102721"/>
<evidence type="ECO:0000256" key="6">
    <source>
        <dbReference type="ARBA" id="ARBA00022884"/>
    </source>
</evidence>
<dbReference type="Gene3D" id="3.40.1280.10">
    <property type="match status" value="1"/>
</dbReference>
<keyword evidence="3" id="KW-0808">Transferase</keyword>
<dbReference type="RefSeq" id="WP_093143583.1">
    <property type="nucleotide sequence ID" value="NZ_BMWO01000002.1"/>
</dbReference>
<accession>A0A1G7FR58</accession>
<organism evidence="8 9">
    <name type="scientific">Ulvibacter litoralis</name>
    <dbReference type="NCBI Taxonomy" id="227084"/>
    <lineage>
        <taxon>Bacteria</taxon>
        <taxon>Pseudomonadati</taxon>
        <taxon>Bacteroidota</taxon>
        <taxon>Flavobacteriia</taxon>
        <taxon>Flavobacteriales</taxon>
        <taxon>Flavobacteriaceae</taxon>
        <taxon>Ulvibacter</taxon>
    </lineage>
</organism>
<keyword evidence="6" id="KW-0694">RNA-binding</keyword>
<dbReference type="GO" id="GO:0002938">
    <property type="term" value="P:tRNA guanine ribose methylation"/>
    <property type="evidence" value="ECO:0007669"/>
    <property type="project" value="TreeGrafter"/>
</dbReference>
<dbReference type="InterPro" id="IPR029028">
    <property type="entry name" value="Alpha/beta_knot_MTases"/>
</dbReference>
<dbReference type="PANTHER" id="PTHR43453">
    <property type="entry name" value="RRNA METHYLASE-LIKE"/>
    <property type="match status" value="1"/>
</dbReference>
<feature type="domain" description="tRNA/rRNA methyltransferase SpoU type" evidence="7">
    <location>
        <begin position="19"/>
        <end position="161"/>
    </location>
</feature>
<keyword evidence="9" id="KW-1185">Reference proteome</keyword>
<dbReference type="EMBL" id="FNBA01000002">
    <property type="protein sequence ID" value="SDE78391.1"/>
    <property type="molecule type" value="Genomic_DNA"/>
</dbReference>
<dbReference type="InterPro" id="IPR029026">
    <property type="entry name" value="tRNA_m1G_MTases_N"/>
</dbReference>
<dbReference type="InterPro" id="IPR033671">
    <property type="entry name" value="TrmH"/>
</dbReference>
<evidence type="ECO:0000313" key="8">
    <source>
        <dbReference type="EMBL" id="SDE78391.1"/>
    </source>
</evidence>
<evidence type="ECO:0000256" key="4">
    <source>
        <dbReference type="ARBA" id="ARBA00022691"/>
    </source>
</evidence>
<evidence type="ECO:0000256" key="1">
    <source>
        <dbReference type="ARBA" id="ARBA00022555"/>
    </source>
</evidence>
<dbReference type="Pfam" id="PF00588">
    <property type="entry name" value="SpoU_methylase"/>
    <property type="match status" value="1"/>
</dbReference>
<evidence type="ECO:0000256" key="2">
    <source>
        <dbReference type="ARBA" id="ARBA00022603"/>
    </source>
</evidence>
<reference evidence="8 9" key="1">
    <citation type="submission" date="2016-10" db="EMBL/GenBank/DDBJ databases">
        <authorList>
            <person name="de Groot N.N."/>
        </authorList>
    </citation>
    <scope>NUCLEOTIDE SEQUENCE [LARGE SCALE GENOMIC DNA]</scope>
    <source>
        <strain evidence="8 9">DSM 16195</strain>
    </source>
</reference>
<protein>
    <submittedName>
        <fullName evidence="8">SpoU rRNA Methylase family protein</fullName>
    </submittedName>
</protein>
<keyword evidence="4" id="KW-0949">S-adenosyl-L-methionine</keyword>
<dbReference type="AlphaFoldDB" id="A0A1G7FR58"/>
<dbReference type="GO" id="GO:0000049">
    <property type="term" value="F:tRNA binding"/>
    <property type="evidence" value="ECO:0007669"/>
    <property type="project" value="UniProtKB-KW"/>
</dbReference>
<dbReference type="Proteomes" id="UP000199321">
    <property type="component" value="Unassembled WGS sequence"/>
</dbReference>
<dbReference type="PANTHER" id="PTHR43453:SF1">
    <property type="entry name" value="TRNA_RRNA METHYLTRANSFERASE SPOU TYPE DOMAIN-CONTAINING PROTEIN"/>
    <property type="match status" value="1"/>
</dbReference>
<evidence type="ECO:0000256" key="3">
    <source>
        <dbReference type="ARBA" id="ARBA00022679"/>
    </source>
</evidence>
<dbReference type="InterPro" id="IPR001537">
    <property type="entry name" value="SpoU_MeTrfase"/>
</dbReference>
<name>A0A1G7FR58_9FLAO</name>
<keyword evidence="2 8" id="KW-0489">Methyltransferase</keyword>
<keyword evidence="5" id="KW-0819">tRNA processing</keyword>
<dbReference type="SUPFAM" id="SSF75217">
    <property type="entry name" value="alpha/beta knot"/>
    <property type="match status" value="1"/>
</dbReference>
<proteinExistence type="predicted"/>
<dbReference type="GO" id="GO:0008173">
    <property type="term" value="F:RNA methyltransferase activity"/>
    <property type="evidence" value="ECO:0007669"/>
    <property type="project" value="InterPro"/>
</dbReference>
<evidence type="ECO:0000256" key="5">
    <source>
        <dbReference type="ARBA" id="ARBA00022694"/>
    </source>
</evidence>